<organism evidence="2 3">
    <name type="scientific">Parelaphostrongylus tenuis</name>
    <name type="common">Meningeal worm</name>
    <dbReference type="NCBI Taxonomy" id="148309"/>
    <lineage>
        <taxon>Eukaryota</taxon>
        <taxon>Metazoa</taxon>
        <taxon>Ecdysozoa</taxon>
        <taxon>Nematoda</taxon>
        <taxon>Chromadorea</taxon>
        <taxon>Rhabditida</taxon>
        <taxon>Rhabditina</taxon>
        <taxon>Rhabditomorpha</taxon>
        <taxon>Strongyloidea</taxon>
        <taxon>Metastrongylidae</taxon>
        <taxon>Parelaphostrongylus</taxon>
    </lineage>
</organism>
<evidence type="ECO:0000313" key="2">
    <source>
        <dbReference type="EMBL" id="KAJ1356522.1"/>
    </source>
</evidence>
<reference evidence="2" key="1">
    <citation type="submission" date="2021-06" db="EMBL/GenBank/DDBJ databases">
        <title>Parelaphostrongylus tenuis whole genome reference sequence.</title>
        <authorList>
            <person name="Garwood T.J."/>
            <person name="Larsen P.A."/>
            <person name="Fountain-Jones N.M."/>
            <person name="Garbe J.R."/>
            <person name="Macchietto M.G."/>
            <person name="Kania S.A."/>
            <person name="Gerhold R.W."/>
            <person name="Richards J.E."/>
            <person name="Wolf T.M."/>
        </authorList>
    </citation>
    <scope>NUCLEOTIDE SEQUENCE</scope>
    <source>
        <strain evidence="2">MNPRO001-30</strain>
        <tissue evidence="2">Meninges</tissue>
    </source>
</reference>
<dbReference type="EMBL" id="JAHQIW010002838">
    <property type="protein sequence ID" value="KAJ1356522.1"/>
    <property type="molecule type" value="Genomic_DNA"/>
</dbReference>
<evidence type="ECO:0000313" key="3">
    <source>
        <dbReference type="Proteomes" id="UP001196413"/>
    </source>
</evidence>
<feature type="region of interest" description="Disordered" evidence="1">
    <location>
        <begin position="1"/>
        <end position="59"/>
    </location>
</feature>
<sequence>MKIEESDLPDESSSSLQSFDDASSVLYDNETSEAIDESKGGDESSTGDDEGSKTVMKNRSYYHLKPSARQFIGGVRTIELVRSKCYRTPHGFQKEATFPCRPLVAQHIFTFQLRRW</sequence>
<dbReference type="AlphaFoldDB" id="A0AAD5MDC4"/>
<feature type="compositionally biased region" description="Acidic residues" evidence="1">
    <location>
        <begin position="1"/>
        <end position="10"/>
    </location>
</feature>
<name>A0AAD5MDC4_PARTN</name>
<accession>A0AAD5MDC4</accession>
<evidence type="ECO:0000256" key="1">
    <source>
        <dbReference type="SAM" id="MobiDB-lite"/>
    </source>
</evidence>
<feature type="compositionally biased region" description="Low complexity" evidence="1">
    <location>
        <begin position="11"/>
        <end position="24"/>
    </location>
</feature>
<gene>
    <name evidence="2" type="ORF">KIN20_014253</name>
</gene>
<keyword evidence="3" id="KW-1185">Reference proteome</keyword>
<protein>
    <submittedName>
        <fullName evidence="2">Uncharacterized protein</fullName>
    </submittedName>
</protein>
<proteinExistence type="predicted"/>
<dbReference type="Proteomes" id="UP001196413">
    <property type="component" value="Unassembled WGS sequence"/>
</dbReference>
<comment type="caution">
    <text evidence="2">The sequence shown here is derived from an EMBL/GenBank/DDBJ whole genome shotgun (WGS) entry which is preliminary data.</text>
</comment>